<feature type="compositionally biased region" description="Basic and acidic residues" evidence="2">
    <location>
        <begin position="844"/>
        <end position="862"/>
    </location>
</feature>
<evidence type="ECO:0000259" key="3">
    <source>
        <dbReference type="Pfam" id="PF00850"/>
    </source>
</evidence>
<feature type="region of interest" description="Disordered" evidence="2">
    <location>
        <begin position="839"/>
        <end position="945"/>
    </location>
</feature>
<dbReference type="InterPro" id="IPR037138">
    <property type="entry name" value="His_deacetylse_dom_sf"/>
</dbReference>
<evidence type="ECO:0000313" key="4">
    <source>
        <dbReference type="EMBL" id="GBG00204.1"/>
    </source>
</evidence>
<feature type="region of interest" description="Disordered" evidence="2">
    <location>
        <begin position="47"/>
        <end position="71"/>
    </location>
</feature>
<dbReference type="GO" id="GO:0004407">
    <property type="term" value="F:histone deacetylase activity"/>
    <property type="evidence" value="ECO:0007669"/>
    <property type="project" value="TreeGrafter"/>
</dbReference>
<feature type="domain" description="Histone deacetylase" evidence="3">
    <location>
        <begin position="393"/>
        <end position="637"/>
    </location>
</feature>
<dbReference type="AlphaFoldDB" id="A0A2V0PPU6"/>
<sequence length="964" mass="98615">MSSEEYTTDDGEGAAESFALHDAAEAGDADLLRQLLDARRAQLQAAFAEGEEEEEGGGAADMETDAEAAEEAAALASARRRVVQAAIAADPLLNLKDSNECTPLHLAIINGHVECARALIAAKARLATACDGCPPLVMAVCTAAVEGRRAAALELVQLLLGAGADVLQRDDMDRTALHWAAEVALTGAIPPLLAAGAAAVAELERQREEDAAAAAAAAADAGGDASAAAAQLAELPPPPALAEIPDANGDVPLHLAARVGGAEAVAALLAGGGGGGGAAAAALSRNKLRDTPLHAAARAGAGAAAAALLAAAPEAAVAPNKHGFAPADLAARRGHPELAALLRRGAAGKPANGAAAAAPAPALRTLLLAPEQCLEHYTSRQPVTRAGPEPPPENLERLRVLLDREKGSLRAAEFEGRVVWGGPVAPAPIGDLLRVHDWGYLRSLQAACASLPDDPGCIGHLDPDTAIHHRTFTAARAAAAAVCAAVDQVVKGLARNAFCAVRPPGHHAGPRGVVPSANDPNGSHGFCLVSNVAVGAAYAVNVHRHAGIKRVAILDFDVHHGNGTEACVANTAPRTLRLPFSNALSEGSTVHHTFKPWLGEDDDENIFFASVQGYGVKMPGSEAYVYPGSGDTADTEELRRRRAAAKAAKAAKAEGGGGGGGGGEAGAGAEEGAVKEEDGAAAAAAAAAAETVSDETGSVLIEEDPDHEFTSTSKAPPPIDGPRIIDVGISGPGFHPVKWRRAWRDKVLPALIKFRPDIIFISAGFDAHKKDEINFRYIGATEADFEWLTDEIVQIANRCCGGRIVSVLEGGYNLRGGIVSAFARSVASHVRALADPHGQAYDGAEARAERDAERRRREERAAKAAARAAARAAAAAARAEGGGGGGGGGEGHHKHHHHHHHHHQKEEQKEPQPAAAAAAGAEDAAAAGAAEGGGRSKRRRTAPVDYVALNAQMEEEAKAAAHPS</sequence>
<dbReference type="InParanoid" id="A0A2V0PPU6"/>
<dbReference type="Proteomes" id="UP000247498">
    <property type="component" value="Unassembled WGS sequence"/>
</dbReference>
<keyword evidence="1" id="KW-0040">ANK repeat</keyword>
<dbReference type="InterPro" id="IPR023801">
    <property type="entry name" value="His_deacetylse_dom"/>
</dbReference>
<dbReference type="SMART" id="SM00248">
    <property type="entry name" value="ANK"/>
    <property type="match status" value="7"/>
</dbReference>
<dbReference type="STRING" id="307507.A0A2V0PPU6"/>
<feature type="compositionally biased region" description="Low complexity" evidence="2">
    <location>
        <begin position="863"/>
        <end position="879"/>
    </location>
</feature>
<dbReference type="InterPro" id="IPR036770">
    <property type="entry name" value="Ankyrin_rpt-contain_sf"/>
</dbReference>
<protein>
    <recommendedName>
        <fullName evidence="3">Histone deacetylase domain-containing protein</fullName>
    </recommendedName>
</protein>
<evidence type="ECO:0000256" key="2">
    <source>
        <dbReference type="SAM" id="MobiDB-lite"/>
    </source>
</evidence>
<dbReference type="PANTHER" id="PTHR10625">
    <property type="entry name" value="HISTONE DEACETYLASE HDAC1-RELATED"/>
    <property type="match status" value="1"/>
</dbReference>
<dbReference type="PROSITE" id="PS50088">
    <property type="entry name" value="ANK_REPEAT"/>
    <property type="match status" value="3"/>
</dbReference>
<dbReference type="GO" id="GO:0005737">
    <property type="term" value="C:cytoplasm"/>
    <property type="evidence" value="ECO:0007669"/>
    <property type="project" value="TreeGrafter"/>
</dbReference>
<dbReference type="EMBL" id="BDRX01000200">
    <property type="protein sequence ID" value="GBG00204.1"/>
    <property type="molecule type" value="Genomic_DNA"/>
</dbReference>
<dbReference type="GO" id="GO:0000118">
    <property type="term" value="C:histone deacetylase complex"/>
    <property type="evidence" value="ECO:0007669"/>
    <property type="project" value="TreeGrafter"/>
</dbReference>
<keyword evidence="5" id="KW-1185">Reference proteome</keyword>
<dbReference type="Pfam" id="PF00850">
    <property type="entry name" value="Hist_deacetyl"/>
    <property type="match status" value="2"/>
</dbReference>
<dbReference type="Gene3D" id="1.25.40.20">
    <property type="entry name" value="Ankyrin repeat-containing domain"/>
    <property type="match status" value="3"/>
</dbReference>
<dbReference type="Pfam" id="PF12796">
    <property type="entry name" value="Ank_2"/>
    <property type="match status" value="2"/>
</dbReference>
<feature type="repeat" description="ANK" evidence="1">
    <location>
        <begin position="99"/>
        <end position="131"/>
    </location>
</feature>
<feature type="compositionally biased region" description="Gly residues" evidence="2">
    <location>
        <begin position="654"/>
        <end position="666"/>
    </location>
</feature>
<dbReference type="InterPro" id="IPR023696">
    <property type="entry name" value="Ureohydrolase_dom_sf"/>
</dbReference>
<gene>
    <name evidence="4" type="ORF">Rsub_12985</name>
</gene>
<feature type="compositionally biased region" description="Acidic residues" evidence="2">
    <location>
        <begin position="1"/>
        <end position="13"/>
    </location>
</feature>
<dbReference type="OrthoDB" id="424012at2759"/>
<feature type="compositionally biased region" description="Basic residues" evidence="2">
    <location>
        <begin position="892"/>
        <end position="903"/>
    </location>
</feature>
<dbReference type="GO" id="GO:0040029">
    <property type="term" value="P:epigenetic regulation of gene expression"/>
    <property type="evidence" value="ECO:0007669"/>
    <property type="project" value="TreeGrafter"/>
</dbReference>
<feature type="repeat" description="ANK" evidence="1">
    <location>
        <begin position="131"/>
        <end position="171"/>
    </location>
</feature>
<dbReference type="PROSITE" id="PS50297">
    <property type="entry name" value="ANK_REP_REGION"/>
    <property type="match status" value="2"/>
</dbReference>
<dbReference type="SUPFAM" id="SSF48403">
    <property type="entry name" value="Ankyrin repeat"/>
    <property type="match status" value="1"/>
</dbReference>
<organism evidence="4 5">
    <name type="scientific">Raphidocelis subcapitata</name>
    <dbReference type="NCBI Taxonomy" id="307507"/>
    <lineage>
        <taxon>Eukaryota</taxon>
        <taxon>Viridiplantae</taxon>
        <taxon>Chlorophyta</taxon>
        <taxon>core chlorophytes</taxon>
        <taxon>Chlorophyceae</taxon>
        <taxon>CS clade</taxon>
        <taxon>Sphaeropleales</taxon>
        <taxon>Selenastraceae</taxon>
        <taxon>Raphidocelis</taxon>
    </lineage>
</organism>
<accession>A0A2V0PPU6</accession>
<dbReference type="InterPro" id="IPR002110">
    <property type="entry name" value="Ankyrin_rpt"/>
</dbReference>
<proteinExistence type="predicted"/>
<reference evidence="4 5" key="1">
    <citation type="journal article" date="2018" name="Sci. Rep.">
        <title>Raphidocelis subcapitata (=Pseudokirchneriella subcapitata) provides an insight into genome evolution and environmental adaptations in the Sphaeropleales.</title>
        <authorList>
            <person name="Suzuki S."/>
            <person name="Yamaguchi H."/>
            <person name="Nakajima N."/>
            <person name="Kawachi M."/>
        </authorList>
    </citation>
    <scope>NUCLEOTIDE SEQUENCE [LARGE SCALE GENOMIC DNA]</scope>
    <source>
        <strain evidence="4 5">NIES-35</strain>
    </source>
</reference>
<evidence type="ECO:0000256" key="1">
    <source>
        <dbReference type="PROSITE-ProRule" id="PRU00023"/>
    </source>
</evidence>
<dbReference type="PANTHER" id="PTHR10625:SF26">
    <property type="entry name" value="HISTONE DEACETYLASE DOMAIN-CONTAINING PROTEIN"/>
    <property type="match status" value="1"/>
</dbReference>
<evidence type="ECO:0000313" key="5">
    <source>
        <dbReference type="Proteomes" id="UP000247498"/>
    </source>
</evidence>
<feature type="compositionally biased region" description="Low complexity" evidence="2">
    <location>
        <begin position="911"/>
        <end position="929"/>
    </location>
</feature>
<dbReference type="SUPFAM" id="SSF52768">
    <property type="entry name" value="Arginase/deacetylase"/>
    <property type="match status" value="2"/>
</dbReference>
<comment type="caution">
    <text evidence="4">The sequence shown here is derived from an EMBL/GenBank/DDBJ whole genome shotgun (WGS) entry which is preliminary data.</text>
</comment>
<dbReference type="Gene3D" id="3.40.800.20">
    <property type="entry name" value="Histone deacetylase domain"/>
    <property type="match status" value="2"/>
</dbReference>
<feature type="repeat" description="ANK" evidence="1">
    <location>
        <begin position="248"/>
        <end position="272"/>
    </location>
</feature>
<feature type="compositionally biased region" description="Acidic residues" evidence="2">
    <location>
        <begin position="49"/>
        <end position="70"/>
    </location>
</feature>
<feature type="compositionally biased region" description="Gly residues" evidence="2">
    <location>
        <begin position="880"/>
        <end position="889"/>
    </location>
</feature>
<feature type="domain" description="Histone deacetylase" evidence="3">
    <location>
        <begin position="734"/>
        <end position="816"/>
    </location>
</feature>
<feature type="region of interest" description="Disordered" evidence="2">
    <location>
        <begin position="627"/>
        <end position="688"/>
    </location>
</feature>
<name>A0A2V0PPU6_9CHLO</name>
<feature type="region of interest" description="Disordered" evidence="2">
    <location>
        <begin position="1"/>
        <end position="20"/>
    </location>
</feature>